<comment type="caution">
    <text evidence="1">The sequence shown here is derived from an EMBL/GenBank/DDBJ whole genome shotgun (WGS) entry which is preliminary data.</text>
</comment>
<accession>A0A1V3XH85</accession>
<protein>
    <submittedName>
        <fullName evidence="1">Mycolic acid cyclopropane synthetase family protein</fullName>
    </submittedName>
</protein>
<sequence length="316" mass="35739">MEPRGAKLISRYKKTYGIPAEVNITEQMILAHWDLEKRLTSELRQSGPEDRWDTFDHCYTRLYAELEWLNQFSGKADPQSPHQKFGRWLELIGEPPKSIYEIGSGQGGLISFLAARGYDCRGTEITRERGQKLMPESRANPSWAISDGVHLDAFEPPETYDIVVSDQVIEHIHPDDLDSHLRSVRTILKGGGKYIFNTPHRYTGPHDVSRVFKCGEAAGMHLKEYTCRELVDAAQRAGYRSIRYGFVPRRFRLMLTASGVNRFAGPDAAGILFLRAEFLAERFLRVLSAPAVRRGCGKMLSAFGVFSETLSLVAEK</sequence>
<evidence type="ECO:0000313" key="2">
    <source>
        <dbReference type="Proteomes" id="UP000189229"/>
    </source>
</evidence>
<dbReference type="Proteomes" id="UP000189229">
    <property type="component" value="Unassembled WGS sequence"/>
</dbReference>
<dbReference type="SUPFAM" id="SSF53335">
    <property type="entry name" value="S-adenosyl-L-methionine-dependent methyltransferases"/>
    <property type="match status" value="1"/>
</dbReference>
<organism evidence="1 2">
    <name type="scientific">Mycobacterium kansasii</name>
    <dbReference type="NCBI Taxonomy" id="1768"/>
    <lineage>
        <taxon>Bacteria</taxon>
        <taxon>Bacillati</taxon>
        <taxon>Actinomycetota</taxon>
        <taxon>Actinomycetes</taxon>
        <taxon>Mycobacteriales</taxon>
        <taxon>Mycobacteriaceae</taxon>
        <taxon>Mycobacterium</taxon>
    </lineage>
</organism>
<dbReference type="RefSeq" id="WP_023367175.1">
    <property type="nucleotide sequence ID" value="NZ_BLYZ01000002.1"/>
</dbReference>
<dbReference type="GeneID" id="29701080"/>
<dbReference type="EMBL" id="MVBM01000002">
    <property type="protein sequence ID" value="OOK78126.1"/>
    <property type="molecule type" value="Genomic_DNA"/>
</dbReference>
<dbReference type="Gene3D" id="3.40.50.150">
    <property type="entry name" value="Vaccinia Virus protein VP39"/>
    <property type="match status" value="1"/>
</dbReference>
<dbReference type="Pfam" id="PF13489">
    <property type="entry name" value="Methyltransf_23"/>
    <property type="match status" value="1"/>
</dbReference>
<dbReference type="CDD" id="cd02440">
    <property type="entry name" value="AdoMet_MTases"/>
    <property type="match status" value="1"/>
</dbReference>
<name>A0A1V3XH85_MYCKA</name>
<evidence type="ECO:0000313" key="1">
    <source>
        <dbReference type="EMBL" id="OOK78126.1"/>
    </source>
</evidence>
<reference evidence="1 2" key="1">
    <citation type="submission" date="2017-02" db="EMBL/GenBank/DDBJ databases">
        <title>Complete genome sequences of Mycobacterium kansasii strains isolated from rhesus macaques.</title>
        <authorList>
            <person name="Panda A."/>
            <person name="Nagaraj S."/>
            <person name="Zhao X."/>
            <person name="Tettelin H."/>
            <person name="Detolla L.J."/>
        </authorList>
    </citation>
    <scope>NUCLEOTIDE SEQUENCE [LARGE SCALE GENOMIC DNA]</scope>
    <source>
        <strain evidence="1 2">11-3813</strain>
    </source>
</reference>
<gene>
    <name evidence="1" type="ORF">BZL30_2840</name>
</gene>
<proteinExistence type="predicted"/>
<dbReference type="InterPro" id="IPR029063">
    <property type="entry name" value="SAM-dependent_MTases_sf"/>
</dbReference>
<dbReference type="AlphaFoldDB" id="A0A1V3XH85"/>